<organism evidence="1 2">
    <name type="scientific">Pseudomonas eucalypticola</name>
    <dbReference type="NCBI Taxonomy" id="2599595"/>
    <lineage>
        <taxon>Bacteria</taxon>
        <taxon>Pseudomonadati</taxon>
        <taxon>Pseudomonadota</taxon>
        <taxon>Gammaproteobacteria</taxon>
        <taxon>Pseudomonadales</taxon>
        <taxon>Pseudomonadaceae</taxon>
        <taxon>Pseudomonas</taxon>
    </lineage>
</organism>
<dbReference type="GO" id="GO:0016755">
    <property type="term" value="F:aminoacyltransferase activity"/>
    <property type="evidence" value="ECO:0007669"/>
    <property type="project" value="InterPro"/>
</dbReference>
<evidence type="ECO:0000313" key="1">
    <source>
        <dbReference type="EMBL" id="QKZ05631.1"/>
    </source>
</evidence>
<sequence>MSSATYKAAFETDLTHDYRGKHALLLISVGQDYHEGGKFEATIDLVNRQGFASCTIAVADILQRHNLSNYSYEEVYKVSAASGEQWLARNQGAINRLATVTRILRWEECLLDPGYRPLLDRVQFEYENNRDYRAEVNGTIGLFLDRLHKRDPEADLEEARFRCLNYLIEECPIIMPLWASQGIDFVVYPQPMTRAMAATRQLFVEPHHPAHGHWLSLKFKKRAAVVDQPVPAVSRPIWATAAFAI</sequence>
<dbReference type="EMBL" id="CP056030">
    <property type="protein sequence ID" value="QKZ05631.1"/>
    <property type="molecule type" value="Genomic_DNA"/>
</dbReference>
<reference evidence="1 2" key="1">
    <citation type="submission" date="2020-06" db="EMBL/GenBank/DDBJ databases">
        <title>Pseudomonas eucalypticola sp. nov., an endophyte of Eucalyptus dunnii leaves with biocontrol ability of eucalyptus leaf blight.</title>
        <authorList>
            <person name="Liu Y."/>
            <person name="Song Z."/>
            <person name="Zeng H."/>
            <person name="Lu M."/>
            <person name="Wang X."/>
            <person name="Lian X."/>
            <person name="Zhang Q."/>
        </authorList>
    </citation>
    <scope>NUCLEOTIDE SEQUENCE [LARGE SCALE GENOMIC DNA]</scope>
    <source>
        <strain evidence="1 2">NP-1</strain>
    </source>
</reference>
<name>A0A7D5HYF4_9PSED</name>
<dbReference type="KEGG" id="pez:HWQ56_18245"/>
<proteinExistence type="predicted"/>
<dbReference type="InterPro" id="IPR038622">
    <property type="entry name" value="CDPS_sf"/>
</dbReference>
<keyword evidence="2" id="KW-1185">Reference proteome</keyword>
<gene>
    <name evidence="1" type="ORF">HWQ56_18245</name>
</gene>
<evidence type="ECO:0000313" key="2">
    <source>
        <dbReference type="Proteomes" id="UP000509568"/>
    </source>
</evidence>
<dbReference type="RefSeq" id="WP_158158151.1">
    <property type="nucleotide sequence ID" value="NZ_CP056030.1"/>
</dbReference>
<dbReference type="AlphaFoldDB" id="A0A7D5HYF4"/>
<accession>A0A7D5HYF4</accession>
<dbReference type="Proteomes" id="UP000509568">
    <property type="component" value="Chromosome"/>
</dbReference>
<dbReference type="Gene3D" id="3.40.50.11710">
    <property type="entry name" value="Cyclodipeptide synthase"/>
    <property type="match status" value="1"/>
</dbReference>
<protein>
    <submittedName>
        <fullName evidence="1">tRNA-dependent cyclodipeptide synthase</fullName>
    </submittedName>
</protein>